<sequence length="174" mass="18272">MKSIVLTAALLAAPLAASAVQETFTDAGPLNCTALKTCTQTTSDGLFALRFKPAFPWSAPSPNGFEVRQPSVELRNANGGLLDLGSMSVSLSGSNSYNGSNFIGAVRLDVQDASGAWSTASQWSSWINSPMGIYVIFNGNNAQSPLVRNVKAIRLTGVNGTTGFRIGMMNLTAH</sequence>
<dbReference type="RefSeq" id="WP_210805692.1">
    <property type="nucleotide sequence ID" value="NZ_JAGQDG010000001.1"/>
</dbReference>
<protein>
    <submittedName>
        <fullName evidence="2">Uncharacterized protein</fullName>
    </submittedName>
</protein>
<accession>A0ABS5DSJ5</accession>
<feature type="chain" id="PRO_5046858392" evidence="1">
    <location>
        <begin position="20"/>
        <end position="174"/>
    </location>
</feature>
<comment type="caution">
    <text evidence="2">The sequence shown here is derived from an EMBL/GenBank/DDBJ whole genome shotgun (WGS) entry which is preliminary data.</text>
</comment>
<evidence type="ECO:0000256" key="1">
    <source>
        <dbReference type="SAM" id="SignalP"/>
    </source>
</evidence>
<evidence type="ECO:0000313" key="2">
    <source>
        <dbReference type="EMBL" id="MBQ0934120.1"/>
    </source>
</evidence>
<dbReference type="EMBL" id="JAGQDG010000001">
    <property type="protein sequence ID" value="MBQ0934120.1"/>
    <property type="molecule type" value="Genomic_DNA"/>
</dbReference>
<dbReference type="Proteomes" id="UP000672097">
    <property type="component" value="Unassembled WGS sequence"/>
</dbReference>
<gene>
    <name evidence="2" type="ORF">KAK11_02185</name>
</gene>
<feature type="signal peptide" evidence="1">
    <location>
        <begin position="1"/>
        <end position="19"/>
    </location>
</feature>
<name>A0ABS5DSJ5_9BURK</name>
<proteinExistence type="predicted"/>
<keyword evidence="3" id="KW-1185">Reference proteome</keyword>
<organism evidence="2 3">
    <name type="scientific">Ideonella paludis</name>
    <dbReference type="NCBI Taxonomy" id="1233411"/>
    <lineage>
        <taxon>Bacteria</taxon>
        <taxon>Pseudomonadati</taxon>
        <taxon>Pseudomonadota</taxon>
        <taxon>Betaproteobacteria</taxon>
        <taxon>Burkholderiales</taxon>
        <taxon>Sphaerotilaceae</taxon>
        <taxon>Ideonella</taxon>
    </lineage>
</organism>
<keyword evidence="1" id="KW-0732">Signal</keyword>
<reference evidence="2 3" key="1">
    <citation type="submission" date="2021-04" db="EMBL/GenBank/DDBJ databases">
        <title>The genome sequence of type strain Ideonella paludis KCTC 32238.</title>
        <authorList>
            <person name="Liu Y."/>
        </authorList>
    </citation>
    <scope>NUCLEOTIDE SEQUENCE [LARGE SCALE GENOMIC DNA]</scope>
    <source>
        <strain evidence="2 3">KCTC 32238</strain>
    </source>
</reference>
<evidence type="ECO:0000313" key="3">
    <source>
        <dbReference type="Proteomes" id="UP000672097"/>
    </source>
</evidence>